<dbReference type="PANTHER" id="PTHR45436:SF4">
    <property type="entry name" value="SENSOR PROTEIN PHOQ"/>
    <property type="match status" value="1"/>
</dbReference>
<gene>
    <name evidence="14" type="ORF">DRW07_06080</name>
</gene>
<dbReference type="AlphaFoldDB" id="A0A3N5Y319"/>
<dbReference type="InterPro" id="IPR005467">
    <property type="entry name" value="His_kinase_dom"/>
</dbReference>
<dbReference type="Proteomes" id="UP000275281">
    <property type="component" value="Unassembled WGS sequence"/>
</dbReference>
<evidence type="ECO:0000313" key="14">
    <source>
        <dbReference type="EMBL" id="RPJ67106.1"/>
    </source>
</evidence>
<dbReference type="InterPro" id="IPR036097">
    <property type="entry name" value="HisK_dim/P_sf"/>
</dbReference>
<comment type="caution">
    <text evidence="14">The sequence shown here is derived from an EMBL/GenBank/DDBJ whole genome shotgun (WGS) entry which is preliminary data.</text>
</comment>
<keyword evidence="10 11" id="KW-0472">Membrane</keyword>
<proteinExistence type="predicted"/>
<protein>
    <recommendedName>
        <fullName evidence="3">histidine kinase</fullName>
        <ecNumber evidence="3">2.7.13.3</ecNumber>
    </recommendedName>
</protein>
<name>A0A3N5Y319_9ALTE</name>
<keyword evidence="4" id="KW-0597">Phosphoprotein</keyword>
<accession>A0A3N5Y319</accession>
<keyword evidence="7" id="KW-0418">Kinase</keyword>
<comment type="catalytic activity">
    <reaction evidence="1">
        <text>ATP + protein L-histidine = ADP + protein N-phospho-L-histidine.</text>
        <dbReference type="EC" id="2.7.13.3"/>
    </reaction>
</comment>
<evidence type="ECO:0000256" key="8">
    <source>
        <dbReference type="ARBA" id="ARBA00022989"/>
    </source>
</evidence>
<feature type="domain" description="Histidine kinase" evidence="12">
    <location>
        <begin position="244"/>
        <end position="437"/>
    </location>
</feature>
<dbReference type="SUPFAM" id="SSF55874">
    <property type="entry name" value="ATPase domain of HSP90 chaperone/DNA topoisomerase II/histidine kinase"/>
    <property type="match status" value="1"/>
</dbReference>
<evidence type="ECO:0000256" key="5">
    <source>
        <dbReference type="ARBA" id="ARBA00022679"/>
    </source>
</evidence>
<evidence type="ECO:0000256" key="2">
    <source>
        <dbReference type="ARBA" id="ARBA00004370"/>
    </source>
</evidence>
<dbReference type="GO" id="GO:0005886">
    <property type="term" value="C:plasma membrane"/>
    <property type="evidence" value="ECO:0007669"/>
    <property type="project" value="TreeGrafter"/>
</dbReference>
<dbReference type="SMART" id="SM00387">
    <property type="entry name" value="HATPase_c"/>
    <property type="match status" value="1"/>
</dbReference>
<dbReference type="EC" id="2.7.13.3" evidence="3"/>
<dbReference type="Pfam" id="PF02518">
    <property type="entry name" value="HATPase_c"/>
    <property type="match status" value="1"/>
</dbReference>
<dbReference type="Gene3D" id="1.10.287.130">
    <property type="match status" value="1"/>
</dbReference>
<dbReference type="PROSITE" id="PS50885">
    <property type="entry name" value="HAMP"/>
    <property type="match status" value="1"/>
</dbReference>
<keyword evidence="9" id="KW-0902">Two-component regulatory system</keyword>
<dbReference type="InterPro" id="IPR003661">
    <property type="entry name" value="HisK_dim/P_dom"/>
</dbReference>
<evidence type="ECO:0000256" key="11">
    <source>
        <dbReference type="SAM" id="Phobius"/>
    </source>
</evidence>
<evidence type="ECO:0000256" key="10">
    <source>
        <dbReference type="ARBA" id="ARBA00023136"/>
    </source>
</evidence>
<dbReference type="CDD" id="cd00082">
    <property type="entry name" value="HisKA"/>
    <property type="match status" value="1"/>
</dbReference>
<evidence type="ECO:0000313" key="15">
    <source>
        <dbReference type="Proteomes" id="UP000275281"/>
    </source>
</evidence>
<comment type="subcellular location">
    <subcellularLocation>
        <location evidence="2">Membrane</location>
    </subcellularLocation>
</comment>
<dbReference type="InterPro" id="IPR003594">
    <property type="entry name" value="HATPase_dom"/>
</dbReference>
<evidence type="ECO:0000256" key="9">
    <source>
        <dbReference type="ARBA" id="ARBA00023012"/>
    </source>
</evidence>
<evidence type="ECO:0000256" key="1">
    <source>
        <dbReference type="ARBA" id="ARBA00000085"/>
    </source>
</evidence>
<evidence type="ECO:0000256" key="6">
    <source>
        <dbReference type="ARBA" id="ARBA00022692"/>
    </source>
</evidence>
<dbReference type="PROSITE" id="PS50109">
    <property type="entry name" value="HIS_KIN"/>
    <property type="match status" value="1"/>
</dbReference>
<dbReference type="SUPFAM" id="SSF47384">
    <property type="entry name" value="Homodimeric domain of signal transducing histidine kinase"/>
    <property type="match status" value="1"/>
</dbReference>
<evidence type="ECO:0000256" key="4">
    <source>
        <dbReference type="ARBA" id="ARBA00022553"/>
    </source>
</evidence>
<sequence length="442" mass="48471">MDINTLSLRARSVLIAVVALLLFTPAAIFTLDEAYKASLTQATLQQLKLNSLMLISEFEFDNEAPSMPVSVRDEQLNLTDSGVYGYIKWQGELVWRSSSSLSIPVPLLPSPPQTGSEQFSEQDGLFIYIFTAEFAHSEGFSPVHFYVVYDKSSFDQERESFLKALWQGLLLLDALLLLSLLLGIKFLLKPLNRLNREIAAASDGTKGLVSSDYPIEITPLSSSINQLITHEKQQRERYKNSLSDLAHSLKTPLTVAKGEAGSLPQLIQPLNEIESIIQRQLKRAATQKPGWHAPIPVKAIAQQLLSAMAKVHAEQNLTLINNIADGFTLPMESTDLMEVLGNVLDNACKAANTQVSIYSEDTSATRDVIIEDDGPGIKEQDKQTLLTRGKRLDTYQEGQGIGMAVVSDIMASYGGRLAIESSASGGASIRLSFNRLTTLTGQ</sequence>
<dbReference type="InterPro" id="IPR050428">
    <property type="entry name" value="TCS_sensor_his_kinase"/>
</dbReference>
<feature type="domain" description="HAMP" evidence="13">
    <location>
        <begin position="185"/>
        <end position="236"/>
    </location>
</feature>
<dbReference type="InterPro" id="IPR036890">
    <property type="entry name" value="HATPase_C_sf"/>
</dbReference>
<dbReference type="EMBL" id="RPOK01000002">
    <property type="protein sequence ID" value="RPJ67106.1"/>
    <property type="molecule type" value="Genomic_DNA"/>
</dbReference>
<dbReference type="Gene3D" id="3.30.565.10">
    <property type="entry name" value="Histidine kinase-like ATPase, C-terminal domain"/>
    <property type="match status" value="1"/>
</dbReference>
<evidence type="ECO:0000256" key="7">
    <source>
        <dbReference type="ARBA" id="ARBA00022777"/>
    </source>
</evidence>
<dbReference type="GO" id="GO:0005524">
    <property type="term" value="F:ATP binding"/>
    <property type="evidence" value="ECO:0007669"/>
    <property type="project" value="UniProtKB-KW"/>
</dbReference>
<dbReference type="OrthoDB" id="9809567at2"/>
<dbReference type="GO" id="GO:0000155">
    <property type="term" value="F:phosphorelay sensor kinase activity"/>
    <property type="evidence" value="ECO:0007669"/>
    <property type="project" value="InterPro"/>
</dbReference>
<dbReference type="PRINTS" id="PR00344">
    <property type="entry name" value="BCTRLSENSOR"/>
</dbReference>
<evidence type="ECO:0000259" key="13">
    <source>
        <dbReference type="PROSITE" id="PS50885"/>
    </source>
</evidence>
<dbReference type="InterPro" id="IPR004358">
    <property type="entry name" value="Sig_transdc_His_kin-like_C"/>
</dbReference>
<keyword evidence="6 11" id="KW-0812">Transmembrane</keyword>
<dbReference type="RefSeq" id="WP_124027011.1">
    <property type="nucleotide sequence ID" value="NZ_JBHRSN010000015.1"/>
</dbReference>
<evidence type="ECO:0000259" key="12">
    <source>
        <dbReference type="PROSITE" id="PS50109"/>
    </source>
</evidence>
<evidence type="ECO:0000256" key="3">
    <source>
        <dbReference type="ARBA" id="ARBA00012438"/>
    </source>
</evidence>
<keyword evidence="5" id="KW-0808">Transferase</keyword>
<keyword evidence="15" id="KW-1185">Reference proteome</keyword>
<organism evidence="14 15">
    <name type="scientific">Alteromonas sediminis</name>
    <dbReference type="NCBI Taxonomy" id="2259342"/>
    <lineage>
        <taxon>Bacteria</taxon>
        <taxon>Pseudomonadati</taxon>
        <taxon>Pseudomonadota</taxon>
        <taxon>Gammaproteobacteria</taxon>
        <taxon>Alteromonadales</taxon>
        <taxon>Alteromonadaceae</taxon>
        <taxon>Alteromonas/Salinimonas group</taxon>
        <taxon>Alteromonas</taxon>
    </lineage>
</organism>
<feature type="transmembrane region" description="Helical" evidence="11">
    <location>
        <begin position="12"/>
        <end position="31"/>
    </location>
</feature>
<dbReference type="InterPro" id="IPR003660">
    <property type="entry name" value="HAMP_dom"/>
</dbReference>
<keyword evidence="8 11" id="KW-1133">Transmembrane helix</keyword>
<reference evidence="14 15" key="1">
    <citation type="submission" date="2018-11" db="EMBL/GenBank/DDBJ databases">
        <authorList>
            <person name="Ye M.-Q."/>
            <person name="Du Z.-J."/>
        </authorList>
    </citation>
    <scope>NUCLEOTIDE SEQUENCE [LARGE SCALE GENOMIC DNA]</scope>
    <source>
        <strain evidence="14 15">U0105</strain>
    </source>
</reference>
<dbReference type="PANTHER" id="PTHR45436">
    <property type="entry name" value="SENSOR HISTIDINE KINASE YKOH"/>
    <property type="match status" value="1"/>
</dbReference>